<evidence type="ECO:0000313" key="2">
    <source>
        <dbReference type="Proteomes" id="UP001359559"/>
    </source>
</evidence>
<dbReference type="AlphaFoldDB" id="A0AAN9K303"/>
<proteinExistence type="predicted"/>
<reference evidence="1 2" key="1">
    <citation type="submission" date="2024-01" db="EMBL/GenBank/DDBJ databases">
        <title>The genomes of 5 underutilized Papilionoideae crops provide insights into root nodulation and disease resistance.</title>
        <authorList>
            <person name="Yuan L."/>
        </authorList>
    </citation>
    <scope>NUCLEOTIDE SEQUENCE [LARGE SCALE GENOMIC DNA]</scope>
    <source>
        <strain evidence="1">LY-2023</strain>
        <tissue evidence="1">Leaf</tissue>
    </source>
</reference>
<organism evidence="1 2">
    <name type="scientific">Clitoria ternatea</name>
    <name type="common">Butterfly pea</name>
    <dbReference type="NCBI Taxonomy" id="43366"/>
    <lineage>
        <taxon>Eukaryota</taxon>
        <taxon>Viridiplantae</taxon>
        <taxon>Streptophyta</taxon>
        <taxon>Embryophyta</taxon>
        <taxon>Tracheophyta</taxon>
        <taxon>Spermatophyta</taxon>
        <taxon>Magnoliopsida</taxon>
        <taxon>eudicotyledons</taxon>
        <taxon>Gunneridae</taxon>
        <taxon>Pentapetalae</taxon>
        <taxon>rosids</taxon>
        <taxon>fabids</taxon>
        <taxon>Fabales</taxon>
        <taxon>Fabaceae</taxon>
        <taxon>Papilionoideae</taxon>
        <taxon>50 kb inversion clade</taxon>
        <taxon>NPAAA clade</taxon>
        <taxon>indigoferoid/millettioid clade</taxon>
        <taxon>Phaseoleae</taxon>
        <taxon>Clitoria</taxon>
    </lineage>
</organism>
<accession>A0AAN9K303</accession>
<gene>
    <name evidence="1" type="ORF">RJT34_06061</name>
</gene>
<protein>
    <submittedName>
        <fullName evidence="1">Uncharacterized protein</fullName>
    </submittedName>
</protein>
<evidence type="ECO:0000313" key="1">
    <source>
        <dbReference type="EMBL" id="KAK7309383.1"/>
    </source>
</evidence>
<dbReference type="Proteomes" id="UP001359559">
    <property type="component" value="Unassembled WGS sequence"/>
</dbReference>
<sequence length="92" mass="10608">MCRFRLCCIRFSMGFRKIHRRFSCQEVISLPVRTLLKTLMPNDDLEVDGVLGFMPGMVIDGVQIVEPDMFSSEKYVVHGISRAFKMDELFTA</sequence>
<dbReference type="EMBL" id="JAYKXN010000002">
    <property type="protein sequence ID" value="KAK7309383.1"/>
    <property type="molecule type" value="Genomic_DNA"/>
</dbReference>
<name>A0AAN9K303_CLITE</name>
<comment type="caution">
    <text evidence="1">The sequence shown here is derived from an EMBL/GenBank/DDBJ whole genome shotgun (WGS) entry which is preliminary data.</text>
</comment>
<keyword evidence="2" id="KW-1185">Reference proteome</keyword>